<dbReference type="PANTHER" id="PTHR11228:SF7">
    <property type="entry name" value="PQQA PEPTIDE CYCLASE"/>
    <property type="match status" value="1"/>
</dbReference>
<evidence type="ECO:0000256" key="1">
    <source>
        <dbReference type="ARBA" id="ARBA00001966"/>
    </source>
</evidence>
<protein>
    <recommendedName>
        <fullName evidence="9">Radical SAM core domain-containing protein</fullName>
    </recommendedName>
</protein>
<gene>
    <name evidence="10" type="ORF">METZ01_LOCUS308590</name>
</gene>
<dbReference type="InterPro" id="IPR000385">
    <property type="entry name" value="MoaA_NifB_PqqE_Fe-S-bd_CS"/>
</dbReference>
<feature type="non-terminal residue" evidence="10">
    <location>
        <position position="1"/>
    </location>
</feature>
<evidence type="ECO:0000256" key="6">
    <source>
        <dbReference type="ARBA" id="ARBA00023002"/>
    </source>
</evidence>
<dbReference type="SFLD" id="SFLDG01386">
    <property type="entry name" value="main_SPASM_domain-containing"/>
    <property type="match status" value="1"/>
</dbReference>
<evidence type="ECO:0000256" key="2">
    <source>
        <dbReference type="ARBA" id="ARBA00022485"/>
    </source>
</evidence>
<name>A0A382N3S7_9ZZZZ</name>
<dbReference type="PANTHER" id="PTHR11228">
    <property type="entry name" value="RADICAL SAM DOMAIN PROTEIN"/>
    <property type="match status" value="1"/>
</dbReference>
<feature type="non-terminal residue" evidence="10">
    <location>
        <position position="246"/>
    </location>
</feature>
<dbReference type="InterPro" id="IPR013785">
    <property type="entry name" value="Aldolase_TIM"/>
</dbReference>
<evidence type="ECO:0000256" key="8">
    <source>
        <dbReference type="ARBA" id="ARBA00023014"/>
    </source>
</evidence>
<dbReference type="HAMAP" id="MF_00660">
    <property type="entry name" value="PqqE"/>
    <property type="match status" value="1"/>
</dbReference>
<dbReference type="InterPro" id="IPR011843">
    <property type="entry name" value="PQQ_synth_PqqE_bac"/>
</dbReference>
<dbReference type="InterPro" id="IPR050377">
    <property type="entry name" value="Radical_SAM_PqqE_MftC-like"/>
</dbReference>
<evidence type="ECO:0000313" key="10">
    <source>
        <dbReference type="EMBL" id="SVC55736.1"/>
    </source>
</evidence>
<dbReference type="GO" id="GO:0016491">
    <property type="term" value="F:oxidoreductase activity"/>
    <property type="evidence" value="ECO:0007669"/>
    <property type="project" value="UniProtKB-KW"/>
</dbReference>
<dbReference type="Pfam" id="PF04055">
    <property type="entry name" value="Radical_SAM"/>
    <property type="match status" value="1"/>
</dbReference>
<dbReference type="EMBL" id="UINC01097757">
    <property type="protein sequence ID" value="SVC55736.1"/>
    <property type="molecule type" value="Genomic_DNA"/>
</dbReference>
<dbReference type="PROSITE" id="PS51918">
    <property type="entry name" value="RADICAL_SAM"/>
    <property type="match status" value="1"/>
</dbReference>
<evidence type="ECO:0000256" key="4">
    <source>
        <dbReference type="ARBA" id="ARBA00022723"/>
    </source>
</evidence>
<reference evidence="10" key="1">
    <citation type="submission" date="2018-05" db="EMBL/GenBank/DDBJ databases">
        <authorList>
            <person name="Lanie J.A."/>
            <person name="Ng W.-L."/>
            <person name="Kazmierczak K.M."/>
            <person name="Andrzejewski T.M."/>
            <person name="Davidsen T.M."/>
            <person name="Wayne K.J."/>
            <person name="Tettelin H."/>
            <person name="Glass J.I."/>
            <person name="Rusch D."/>
            <person name="Podicherti R."/>
            <person name="Tsui H.-C.T."/>
            <person name="Winkler M.E."/>
        </authorList>
    </citation>
    <scope>NUCLEOTIDE SEQUENCE</scope>
</reference>
<proteinExistence type="inferred from homology"/>
<evidence type="ECO:0000256" key="3">
    <source>
        <dbReference type="ARBA" id="ARBA00022691"/>
    </source>
</evidence>
<dbReference type="InterPro" id="IPR058240">
    <property type="entry name" value="rSAM_sf"/>
</dbReference>
<accession>A0A382N3S7</accession>
<sequence length="246" mass="27983">VVPYAVLAELTHRCPLQCPYCSNPLELERSSNELETKDWLRVIDQAAEMGILHIHFSGGEPTVRKDLEVLVEGAAKVGLYSNLITSAVLLTRERLKTLRDMGLDHVQVSFQGTTAEISNRVAGYQGHEKKLEASRWVRELDMPLTVNAVMHRQNLHQLPDMINMAVELDAERLEVAQVQYYGWALRNRAAFLPTREQLDEATERVEEARSRLKGILVIDYVVPDYYARRPKSCMGGWGRQFLNIAP</sequence>
<keyword evidence="8" id="KW-0411">Iron-sulfur</keyword>
<dbReference type="CDD" id="cd01335">
    <property type="entry name" value="Radical_SAM"/>
    <property type="match status" value="1"/>
</dbReference>
<dbReference type="Gene3D" id="3.20.20.70">
    <property type="entry name" value="Aldolase class I"/>
    <property type="match status" value="1"/>
</dbReference>
<keyword evidence="3" id="KW-0949">S-adenosyl-L-methionine</keyword>
<dbReference type="GO" id="GO:0051539">
    <property type="term" value="F:4 iron, 4 sulfur cluster binding"/>
    <property type="evidence" value="ECO:0007669"/>
    <property type="project" value="UniProtKB-KW"/>
</dbReference>
<feature type="domain" description="Radical SAM core" evidence="9">
    <location>
        <begin position="1"/>
        <end position="219"/>
    </location>
</feature>
<evidence type="ECO:0000256" key="5">
    <source>
        <dbReference type="ARBA" id="ARBA00022905"/>
    </source>
</evidence>
<dbReference type="SFLD" id="SFLDG01067">
    <property type="entry name" value="SPASM/twitch_domain_containing"/>
    <property type="match status" value="1"/>
</dbReference>
<keyword evidence="6" id="KW-0560">Oxidoreductase</keyword>
<dbReference type="NCBIfam" id="TIGR02109">
    <property type="entry name" value="PQQ_syn_pqqE"/>
    <property type="match status" value="1"/>
</dbReference>
<dbReference type="GO" id="GO:0046872">
    <property type="term" value="F:metal ion binding"/>
    <property type="evidence" value="ECO:0007669"/>
    <property type="project" value="UniProtKB-KW"/>
</dbReference>
<keyword evidence="7" id="KW-0408">Iron</keyword>
<dbReference type="SUPFAM" id="SSF102114">
    <property type="entry name" value="Radical SAM enzymes"/>
    <property type="match status" value="1"/>
</dbReference>
<keyword evidence="2" id="KW-0004">4Fe-4S</keyword>
<dbReference type="InterPro" id="IPR006638">
    <property type="entry name" value="Elp3/MiaA/NifB-like_rSAM"/>
</dbReference>
<evidence type="ECO:0000256" key="7">
    <source>
        <dbReference type="ARBA" id="ARBA00023004"/>
    </source>
</evidence>
<comment type="cofactor">
    <cofactor evidence="1">
        <name>[4Fe-4S] cluster</name>
        <dbReference type="ChEBI" id="CHEBI:49883"/>
    </cofactor>
</comment>
<keyword evidence="4" id="KW-0479">Metal-binding</keyword>
<keyword evidence="5" id="KW-0884">PQQ biosynthesis</keyword>
<dbReference type="InterPro" id="IPR007197">
    <property type="entry name" value="rSAM"/>
</dbReference>
<organism evidence="10">
    <name type="scientific">marine metagenome</name>
    <dbReference type="NCBI Taxonomy" id="408172"/>
    <lineage>
        <taxon>unclassified sequences</taxon>
        <taxon>metagenomes</taxon>
        <taxon>ecological metagenomes</taxon>
    </lineage>
</organism>
<dbReference type="SFLD" id="SFLDS00029">
    <property type="entry name" value="Radical_SAM"/>
    <property type="match status" value="1"/>
</dbReference>
<dbReference type="GO" id="GO:0018189">
    <property type="term" value="P:pyrroloquinoline quinone biosynthetic process"/>
    <property type="evidence" value="ECO:0007669"/>
    <property type="project" value="UniProtKB-KW"/>
</dbReference>
<dbReference type="AlphaFoldDB" id="A0A382N3S7"/>
<evidence type="ECO:0000259" key="9">
    <source>
        <dbReference type="PROSITE" id="PS51918"/>
    </source>
</evidence>
<dbReference type="GO" id="GO:0032324">
    <property type="term" value="P:molybdopterin cofactor biosynthetic process"/>
    <property type="evidence" value="ECO:0007669"/>
    <property type="project" value="UniProtKB-ARBA"/>
</dbReference>
<dbReference type="SMART" id="SM00729">
    <property type="entry name" value="Elp3"/>
    <property type="match status" value="1"/>
</dbReference>
<dbReference type="PROSITE" id="PS01305">
    <property type="entry name" value="MOAA_NIFB_PQQE"/>
    <property type="match status" value="1"/>
</dbReference>